<keyword evidence="5" id="KW-0539">Nucleus</keyword>
<dbReference type="GO" id="GO:0006351">
    <property type="term" value="P:DNA-templated transcription"/>
    <property type="evidence" value="ECO:0007669"/>
    <property type="project" value="InterPro"/>
</dbReference>
<dbReference type="Pfam" id="PF04082">
    <property type="entry name" value="Fungal_trans"/>
    <property type="match status" value="1"/>
</dbReference>
<evidence type="ECO:0000313" key="8">
    <source>
        <dbReference type="Proteomes" id="UP000754883"/>
    </source>
</evidence>
<evidence type="ECO:0000256" key="2">
    <source>
        <dbReference type="ARBA" id="ARBA00022723"/>
    </source>
</evidence>
<accession>A0A9N9Y5N9</accession>
<evidence type="ECO:0000256" key="5">
    <source>
        <dbReference type="ARBA" id="ARBA00023242"/>
    </source>
</evidence>
<comment type="caution">
    <text evidence="7">The sequence shown here is derived from an EMBL/GenBank/DDBJ whole genome shotgun (WGS) entry which is preliminary data.</text>
</comment>
<dbReference type="GO" id="GO:0005634">
    <property type="term" value="C:nucleus"/>
    <property type="evidence" value="ECO:0007669"/>
    <property type="project" value="UniProtKB-SubCell"/>
</dbReference>
<dbReference type="Proteomes" id="UP000754883">
    <property type="component" value="Unassembled WGS sequence"/>
</dbReference>
<dbReference type="CDD" id="cd12148">
    <property type="entry name" value="fungal_TF_MHR"/>
    <property type="match status" value="1"/>
</dbReference>
<dbReference type="AlphaFoldDB" id="A0A9N9Y5N9"/>
<name>A0A9N9Y5N9_9HYPO</name>
<dbReference type="PANTHER" id="PTHR47338:SF20">
    <property type="entry name" value="ZN(II)2CYS6 TRANSCRIPTION FACTOR (EUROFUNG)"/>
    <property type="match status" value="1"/>
</dbReference>
<keyword evidence="2" id="KW-0479">Metal-binding</keyword>
<evidence type="ECO:0000259" key="6">
    <source>
        <dbReference type="SMART" id="SM00906"/>
    </source>
</evidence>
<proteinExistence type="predicted"/>
<dbReference type="PANTHER" id="PTHR47338">
    <property type="entry name" value="ZN(II)2CYS6 TRANSCRIPTION FACTOR (EUROFUNG)-RELATED"/>
    <property type="match status" value="1"/>
</dbReference>
<keyword evidence="8" id="KW-1185">Reference proteome</keyword>
<dbReference type="InterPro" id="IPR007219">
    <property type="entry name" value="XnlR_reg_dom"/>
</dbReference>
<comment type="subcellular location">
    <subcellularLocation>
        <location evidence="1">Nucleus</location>
    </subcellularLocation>
</comment>
<dbReference type="GO" id="GO:0008270">
    <property type="term" value="F:zinc ion binding"/>
    <property type="evidence" value="ECO:0007669"/>
    <property type="project" value="InterPro"/>
</dbReference>
<protein>
    <recommendedName>
        <fullName evidence="6">Xylanolytic transcriptional activator regulatory domain-containing protein</fullName>
    </recommendedName>
</protein>
<evidence type="ECO:0000256" key="3">
    <source>
        <dbReference type="ARBA" id="ARBA00023015"/>
    </source>
</evidence>
<feature type="domain" description="Xylanolytic transcriptional activator regulatory" evidence="6">
    <location>
        <begin position="234"/>
        <end position="313"/>
    </location>
</feature>
<reference evidence="7 8" key="2">
    <citation type="submission" date="2021-10" db="EMBL/GenBank/DDBJ databases">
        <authorList>
            <person name="Piombo E."/>
        </authorList>
    </citation>
    <scope>NUCLEOTIDE SEQUENCE [LARGE SCALE GENOMIC DNA]</scope>
</reference>
<dbReference type="OrthoDB" id="3862662at2759"/>
<evidence type="ECO:0000256" key="4">
    <source>
        <dbReference type="ARBA" id="ARBA00023163"/>
    </source>
</evidence>
<keyword evidence="3" id="KW-0805">Transcription regulation</keyword>
<evidence type="ECO:0000313" key="7">
    <source>
        <dbReference type="EMBL" id="CAG9998527.1"/>
    </source>
</evidence>
<sequence length="528" mass="58023">MTRAKALQSCQACRKTIEAEVLQRRASLFPQCVYPGFQSQDQNILVDVFDRLRHLEENLEANKRVSSQASLRQNTAQSIPGTQGMKTPFPAAFFLDNDSFRALGANSLSWGLDHSLQQGASNLLGVDRAEACSRYFSSVHPWLSFLSQKRLNNGDKGSSADVDGCEPLLILCFGLLTEELVNPPQGCPQTSKLYSSIRASVSAAVDGGCVSLRLVQSLVLLSLYELGHAIYPTAYLTLAQAARMGILMGLQSKAKASRLFTPANSWTLREEQRRTWWAILILDRFANIGAGGQSLCAPDPTSTDLLPVNDTSWDAGQVVANEPLYTTEFCCVAMVSPLARTCQAAHMLGKIIQHGRDTEDPAHSLAEALQIHRALSSLLRNLELREDLESNVSALSLCCSAIFLLYDRYQANDSDEMVRLPAETELQHRTLESIRDIASSSAPKIAQIIRAQANLVKSLLNGPSLYRAANICAWFIREDHDPMMYEALDAIVAGLRALQARWPVAGEYLNLLDAAGVLEFVKTASRLH</sequence>
<dbReference type="InterPro" id="IPR050815">
    <property type="entry name" value="TF_fung"/>
</dbReference>
<evidence type="ECO:0000256" key="1">
    <source>
        <dbReference type="ARBA" id="ARBA00004123"/>
    </source>
</evidence>
<gene>
    <name evidence="7" type="ORF">CBYS24578_00015247</name>
</gene>
<dbReference type="GO" id="GO:0000981">
    <property type="term" value="F:DNA-binding transcription factor activity, RNA polymerase II-specific"/>
    <property type="evidence" value="ECO:0007669"/>
    <property type="project" value="InterPro"/>
</dbReference>
<dbReference type="EMBL" id="CABFNO020001547">
    <property type="protein sequence ID" value="CAG9998527.1"/>
    <property type="molecule type" value="Genomic_DNA"/>
</dbReference>
<organism evidence="7 8">
    <name type="scientific">Clonostachys byssicola</name>
    <dbReference type="NCBI Taxonomy" id="160290"/>
    <lineage>
        <taxon>Eukaryota</taxon>
        <taxon>Fungi</taxon>
        <taxon>Dikarya</taxon>
        <taxon>Ascomycota</taxon>
        <taxon>Pezizomycotina</taxon>
        <taxon>Sordariomycetes</taxon>
        <taxon>Hypocreomycetidae</taxon>
        <taxon>Hypocreales</taxon>
        <taxon>Bionectriaceae</taxon>
        <taxon>Clonostachys</taxon>
    </lineage>
</organism>
<dbReference type="SMART" id="SM00906">
    <property type="entry name" value="Fungal_trans"/>
    <property type="match status" value="1"/>
</dbReference>
<keyword evidence="4" id="KW-0804">Transcription</keyword>
<dbReference type="GO" id="GO:0003677">
    <property type="term" value="F:DNA binding"/>
    <property type="evidence" value="ECO:0007669"/>
    <property type="project" value="InterPro"/>
</dbReference>
<reference evidence="8" key="1">
    <citation type="submission" date="2019-06" db="EMBL/GenBank/DDBJ databases">
        <authorList>
            <person name="Broberg M."/>
        </authorList>
    </citation>
    <scope>NUCLEOTIDE SEQUENCE [LARGE SCALE GENOMIC DNA]</scope>
</reference>